<dbReference type="GO" id="GO:0003677">
    <property type="term" value="F:DNA binding"/>
    <property type="evidence" value="ECO:0007669"/>
    <property type="project" value="UniProtKB-KW"/>
</dbReference>
<evidence type="ECO:0000256" key="3">
    <source>
        <dbReference type="ARBA" id="ARBA00023125"/>
    </source>
</evidence>
<keyword evidence="7" id="KW-1185">Reference proteome</keyword>
<sequence>MVAEKRYVPSGREDLGRIYKYYYDPTGHMCYSKREVLFAWKQMNIIFLDT</sequence>
<protein>
    <submittedName>
        <fullName evidence="6">Uncharacterized protein</fullName>
    </submittedName>
</protein>
<dbReference type="EMBL" id="JAHUZN010000006">
    <property type="protein sequence ID" value="KAG8490401.1"/>
    <property type="molecule type" value="Genomic_DNA"/>
</dbReference>
<keyword evidence="4" id="KW-0804">Transcription</keyword>
<keyword evidence="5" id="KW-0539">Nucleus</keyword>
<evidence type="ECO:0000256" key="2">
    <source>
        <dbReference type="ARBA" id="ARBA00023015"/>
    </source>
</evidence>
<evidence type="ECO:0000256" key="1">
    <source>
        <dbReference type="ARBA" id="ARBA00004123"/>
    </source>
</evidence>
<evidence type="ECO:0000313" key="7">
    <source>
        <dbReference type="Proteomes" id="UP000701853"/>
    </source>
</evidence>
<organism evidence="6 7">
    <name type="scientific">Gossypium anomalum</name>
    <dbReference type="NCBI Taxonomy" id="47600"/>
    <lineage>
        <taxon>Eukaryota</taxon>
        <taxon>Viridiplantae</taxon>
        <taxon>Streptophyta</taxon>
        <taxon>Embryophyta</taxon>
        <taxon>Tracheophyta</taxon>
        <taxon>Spermatophyta</taxon>
        <taxon>Magnoliopsida</taxon>
        <taxon>eudicotyledons</taxon>
        <taxon>Gunneridae</taxon>
        <taxon>Pentapetalae</taxon>
        <taxon>rosids</taxon>
        <taxon>malvids</taxon>
        <taxon>Malvales</taxon>
        <taxon>Malvaceae</taxon>
        <taxon>Malvoideae</taxon>
        <taxon>Gossypium</taxon>
    </lineage>
</organism>
<dbReference type="GO" id="GO:0005634">
    <property type="term" value="C:nucleus"/>
    <property type="evidence" value="ECO:0007669"/>
    <property type="project" value="UniProtKB-SubCell"/>
</dbReference>
<comment type="caution">
    <text evidence="6">The sequence shown here is derived from an EMBL/GenBank/DDBJ whole genome shotgun (WGS) entry which is preliminary data.</text>
</comment>
<reference evidence="6 7" key="1">
    <citation type="journal article" date="2021" name="bioRxiv">
        <title>The Gossypium anomalum genome as a resource for cotton improvement and evolutionary analysis of hybrid incompatibility.</title>
        <authorList>
            <person name="Grover C.E."/>
            <person name="Yuan D."/>
            <person name="Arick M.A."/>
            <person name="Miller E.R."/>
            <person name="Hu G."/>
            <person name="Peterson D.G."/>
            <person name="Wendel J.F."/>
            <person name="Udall J.A."/>
        </authorList>
    </citation>
    <scope>NUCLEOTIDE SEQUENCE [LARGE SCALE GENOMIC DNA]</scope>
    <source>
        <strain evidence="6">JFW-Udall</strain>
        <tissue evidence="6">Leaf</tissue>
    </source>
</reference>
<comment type="subcellular location">
    <subcellularLocation>
        <location evidence="1">Nucleus</location>
    </subcellularLocation>
</comment>
<dbReference type="Proteomes" id="UP000701853">
    <property type="component" value="Chromosome 6"/>
</dbReference>
<dbReference type="InterPro" id="IPR016177">
    <property type="entry name" value="DNA-bd_dom_sf"/>
</dbReference>
<keyword evidence="3" id="KW-0238">DNA-binding</keyword>
<keyword evidence="2" id="KW-0805">Transcription regulation</keyword>
<name>A0A8J6D0H0_9ROSI</name>
<dbReference type="AlphaFoldDB" id="A0A8J6D0H0"/>
<gene>
    <name evidence="6" type="ORF">CXB51_013712</name>
</gene>
<evidence type="ECO:0000313" key="6">
    <source>
        <dbReference type="EMBL" id="KAG8490401.1"/>
    </source>
</evidence>
<proteinExistence type="predicted"/>
<dbReference type="OrthoDB" id="1001247at2759"/>
<evidence type="ECO:0000256" key="4">
    <source>
        <dbReference type="ARBA" id="ARBA00023163"/>
    </source>
</evidence>
<dbReference type="SUPFAM" id="SSF54171">
    <property type="entry name" value="DNA-binding domain"/>
    <property type="match status" value="1"/>
</dbReference>
<accession>A0A8J6D0H0</accession>
<evidence type="ECO:0000256" key="5">
    <source>
        <dbReference type="ARBA" id="ARBA00023242"/>
    </source>
</evidence>